<sequence>MSTSAETVKAMTAFYQQVVKHLSFDSDALKIAPVEGWPDLDPSVKDKSAAVLELLRHLPYLHLKDPYDLLCVYDSTAAVSYLPGNHRTGAMDDIFPTPSHCVYLTSCVGQHGYSLILDTSKGKIRRVVTVGNKADIEQAHGLALDMDYGAGRGSRAVDEDVCSPSEAVGKIRMADPHRAEERAQEVTPLCEWYPDDLELHRTVGEADSEDFLRYKMVQAQYDVDNYNCYIRFGWPENFDRAACKLEVIKLVKLKDRTQSRYYALNNPETPFNALEEAEEEARVERRWNPQLLERKATGGKAPRKPRPNHSRGLEEIERSAAPRDGDGGQREE</sequence>
<accession>F9XEU4</accession>
<feature type="region of interest" description="Disordered" evidence="1">
    <location>
        <begin position="282"/>
        <end position="332"/>
    </location>
</feature>
<gene>
    <name evidence="2" type="ORF">MYCGRDRAFT_94728</name>
</gene>
<dbReference type="KEGG" id="ztr:MYCGRDRAFT_94728"/>
<evidence type="ECO:0000313" key="2">
    <source>
        <dbReference type="EMBL" id="EGP85832.1"/>
    </source>
</evidence>
<keyword evidence="3" id="KW-1185">Reference proteome</keyword>
<organism evidence="2 3">
    <name type="scientific">Zymoseptoria tritici (strain CBS 115943 / IPO323)</name>
    <name type="common">Speckled leaf blotch fungus</name>
    <name type="synonym">Septoria tritici</name>
    <dbReference type="NCBI Taxonomy" id="336722"/>
    <lineage>
        <taxon>Eukaryota</taxon>
        <taxon>Fungi</taxon>
        <taxon>Dikarya</taxon>
        <taxon>Ascomycota</taxon>
        <taxon>Pezizomycotina</taxon>
        <taxon>Dothideomycetes</taxon>
        <taxon>Dothideomycetidae</taxon>
        <taxon>Mycosphaerellales</taxon>
        <taxon>Mycosphaerellaceae</taxon>
        <taxon>Zymoseptoria</taxon>
    </lineage>
</organism>
<dbReference type="InParanoid" id="F9XEU4"/>
<name>F9XEU4_ZYMTI</name>
<proteinExistence type="predicted"/>
<dbReference type="OrthoDB" id="5343383at2759"/>
<dbReference type="EMBL" id="CM001202">
    <property type="protein sequence ID" value="EGP85832.1"/>
    <property type="molecule type" value="Genomic_DNA"/>
</dbReference>
<evidence type="ECO:0000313" key="3">
    <source>
        <dbReference type="Proteomes" id="UP000008062"/>
    </source>
</evidence>
<dbReference type="AlphaFoldDB" id="F9XEU4"/>
<reference evidence="2 3" key="1">
    <citation type="journal article" date="2011" name="PLoS Genet.">
        <title>Finished genome of the fungal wheat pathogen Mycosphaerella graminicola reveals dispensome structure, chromosome plasticity, and stealth pathogenesis.</title>
        <authorList>
            <person name="Goodwin S.B."/>
            <person name="Ben M'barek S."/>
            <person name="Dhillon B."/>
            <person name="Wittenberg A.H.J."/>
            <person name="Crane C.F."/>
            <person name="Hane J.K."/>
            <person name="Foster A.J."/>
            <person name="Van der Lee T.A.J."/>
            <person name="Grimwood J."/>
            <person name="Aerts A."/>
            <person name="Antoniw J."/>
            <person name="Bailey A."/>
            <person name="Bluhm B."/>
            <person name="Bowler J."/>
            <person name="Bristow J."/>
            <person name="van der Burgt A."/>
            <person name="Canto-Canche B."/>
            <person name="Churchill A.C.L."/>
            <person name="Conde-Ferraez L."/>
            <person name="Cools H.J."/>
            <person name="Coutinho P.M."/>
            <person name="Csukai M."/>
            <person name="Dehal P."/>
            <person name="De Wit P."/>
            <person name="Donzelli B."/>
            <person name="van de Geest H.C."/>
            <person name="van Ham R.C.H.J."/>
            <person name="Hammond-Kosack K.E."/>
            <person name="Henrissat B."/>
            <person name="Kilian A."/>
            <person name="Kobayashi A.K."/>
            <person name="Koopmann E."/>
            <person name="Kourmpetis Y."/>
            <person name="Kuzniar A."/>
            <person name="Lindquist E."/>
            <person name="Lombard V."/>
            <person name="Maliepaard C."/>
            <person name="Martins N."/>
            <person name="Mehrabi R."/>
            <person name="Nap J.P.H."/>
            <person name="Ponomarenko A."/>
            <person name="Rudd J.J."/>
            <person name="Salamov A."/>
            <person name="Schmutz J."/>
            <person name="Schouten H.J."/>
            <person name="Shapiro H."/>
            <person name="Stergiopoulos I."/>
            <person name="Torriani S.F.F."/>
            <person name="Tu H."/>
            <person name="de Vries R.P."/>
            <person name="Waalwijk C."/>
            <person name="Ware S.B."/>
            <person name="Wiebenga A."/>
            <person name="Zwiers L.-H."/>
            <person name="Oliver R.P."/>
            <person name="Grigoriev I.V."/>
            <person name="Kema G.H.J."/>
        </authorList>
    </citation>
    <scope>NUCLEOTIDE SEQUENCE [LARGE SCALE GENOMIC DNA]</scope>
    <source>
        <strain evidence="3">CBS 115943 / IPO323</strain>
    </source>
</reference>
<dbReference type="OMA" id="YTETFPL"/>
<dbReference type="GeneID" id="13397594"/>
<dbReference type="VEuPathDB" id="FungiDB:ZTRI_7.675"/>
<feature type="compositionally biased region" description="Basic and acidic residues" evidence="1">
    <location>
        <begin position="311"/>
        <end position="332"/>
    </location>
</feature>
<evidence type="ECO:0000256" key="1">
    <source>
        <dbReference type="SAM" id="MobiDB-lite"/>
    </source>
</evidence>
<dbReference type="HOGENOM" id="CLU_054614_1_0_1"/>
<protein>
    <submittedName>
        <fullName evidence="2">Uncharacterized protein</fullName>
    </submittedName>
</protein>
<dbReference type="Proteomes" id="UP000008062">
    <property type="component" value="Chromosome 7"/>
</dbReference>
<feature type="compositionally biased region" description="Basic and acidic residues" evidence="1">
    <location>
        <begin position="282"/>
        <end position="296"/>
    </location>
</feature>
<dbReference type="RefSeq" id="XP_003850856.1">
    <property type="nucleotide sequence ID" value="XM_003850808.1"/>
</dbReference>